<feature type="region of interest" description="Disordered" evidence="14">
    <location>
        <begin position="443"/>
        <end position="656"/>
    </location>
</feature>
<dbReference type="Gene3D" id="3.30.60.160">
    <property type="match status" value="1"/>
</dbReference>
<evidence type="ECO:0000259" key="15">
    <source>
        <dbReference type="PROSITE" id="PS50105"/>
    </source>
</evidence>
<dbReference type="CDD" id="cd20101">
    <property type="entry name" value="MBT_L3MBTL1-like_rpt1"/>
    <property type="match status" value="1"/>
</dbReference>
<dbReference type="SUPFAM" id="SSF47769">
    <property type="entry name" value="SAM/Pointed domain"/>
    <property type="match status" value="1"/>
</dbReference>
<evidence type="ECO:0000256" key="11">
    <source>
        <dbReference type="ARBA" id="ARBA00068102"/>
    </source>
</evidence>
<evidence type="ECO:0000313" key="16">
    <source>
        <dbReference type="EnsemblMetazoa" id="G3007.1:cds"/>
    </source>
</evidence>
<dbReference type="Gene3D" id="2.30.30.140">
    <property type="match status" value="3"/>
</dbReference>
<evidence type="ECO:0000256" key="9">
    <source>
        <dbReference type="ARBA" id="ARBA00023163"/>
    </source>
</evidence>
<keyword evidence="9" id="KW-0804">Transcription</keyword>
<feature type="repeat" description="MBT" evidence="13">
    <location>
        <begin position="927"/>
        <end position="1027"/>
    </location>
</feature>
<feature type="region of interest" description="Disordered" evidence="14">
    <location>
        <begin position="1"/>
        <end position="32"/>
    </location>
</feature>
<evidence type="ECO:0000256" key="13">
    <source>
        <dbReference type="PROSITE-ProRule" id="PRU00459"/>
    </source>
</evidence>
<feature type="compositionally biased region" description="Basic and acidic residues" evidence="14">
    <location>
        <begin position="529"/>
        <end position="541"/>
    </location>
</feature>
<feature type="region of interest" description="Disordered" evidence="14">
    <location>
        <begin position="691"/>
        <end position="734"/>
    </location>
</feature>
<dbReference type="CDD" id="cd20103">
    <property type="entry name" value="MBT_L3MBTL1-like_rpt3"/>
    <property type="match status" value="1"/>
</dbReference>
<dbReference type="Proteomes" id="UP000005408">
    <property type="component" value="Unassembled WGS sequence"/>
</dbReference>
<feature type="compositionally biased region" description="Low complexity" evidence="14">
    <location>
        <begin position="20"/>
        <end position="32"/>
    </location>
</feature>
<dbReference type="OrthoDB" id="8188861at2759"/>
<feature type="domain" description="SAM" evidence="15">
    <location>
        <begin position="1356"/>
        <end position="1420"/>
    </location>
</feature>
<feature type="repeat" description="MBT" evidence="13">
    <location>
        <begin position="821"/>
        <end position="919"/>
    </location>
</feature>
<dbReference type="GO" id="GO:0006325">
    <property type="term" value="P:chromatin organization"/>
    <property type="evidence" value="ECO:0007669"/>
    <property type="project" value="UniProtKB-KW"/>
</dbReference>
<dbReference type="SUPFAM" id="SSF103637">
    <property type="entry name" value="CCHHC domain"/>
    <property type="match status" value="2"/>
</dbReference>
<dbReference type="PROSITE" id="PS51079">
    <property type="entry name" value="MBT"/>
    <property type="match status" value="3"/>
</dbReference>
<dbReference type="InterPro" id="IPR002515">
    <property type="entry name" value="Znf_C2H2C"/>
</dbReference>
<feature type="compositionally biased region" description="Basic and acidic residues" evidence="14">
    <location>
        <begin position="548"/>
        <end position="565"/>
    </location>
</feature>
<evidence type="ECO:0000256" key="12">
    <source>
        <dbReference type="ARBA" id="ARBA00079425"/>
    </source>
</evidence>
<dbReference type="InterPro" id="IPR036060">
    <property type="entry name" value="Znf_C2H2C_sf"/>
</dbReference>
<organism evidence="16 17">
    <name type="scientific">Magallana gigas</name>
    <name type="common">Pacific oyster</name>
    <name type="synonym">Crassostrea gigas</name>
    <dbReference type="NCBI Taxonomy" id="29159"/>
    <lineage>
        <taxon>Eukaryota</taxon>
        <taxon>Metazoa</taxon>
        <taxon>Spiralia</taxon>
        <taxon>Lophotrochozoa</taxon>
        <taxon>Mollusca</taxon>
        <taxon>Bivalvia</taxon>
        <taxon>Autobranchia</taxon>
        <taxon>Pteriomorphia</taxon>
        <taxon>Ostreida</taxon>
        <taxon>Ostreoidea</taxon>
        <taxon>Ostreidae</taxon>
        <taxon>Magallana</taxon>
    </lineage>
</organism>
<dbReference type="Pfam" id="PF02820">
    <property type="entry name" value="MBT"/>
    <property type="match status" value="3"/>
</dbReference>
<keyword evidence="4" id="KW-0677">Repeat</keyword>
<evidence type="ECO:0000313" key="17">
    <source>
        <dbReference type="Proteomes" id="UP000005408"/>
    </source>
</evidence>
<evidence type="ECO:0000256" key="5">
    <source>
        <dbReference type="ARBA" id="ARBA00022771"/>
    </source>
</evidence>
<dbReference type="EnsemblMetazoa" id="G3007.1">
    <property type="protein sequence ID" value="G3007.1:cds"/>
    <property type="gene ID" value="G3007"/>
</dbReference>
<feature type="compositionally biased region" description="Polar residues" evidence="14">
    <location>
        <begin position="339"/>
        <end position="350"/>
    </location>
</feature>
<dbReference type="InterPro" id="IPR001660">
    <property type="entry name" value="SAM"/>
</dbReference>
<keyword evidence="5" id="KW-0863">Zinc-finger</keyword>
<keyword evidence="10" id="KW-0539">Nucleus</keyword>
<dbReference type="InterPro" id="IPR038603">
    <property type="entry name" value="Znf_FCS_sf"/>
</dbReference>
<dbReference type="Gene3D" id="4.10.320.30">
    <property type="match status" value="2"/>
</dbReference>
<feature type="repeat" description="MBT" evidence="13">
    <location>
        <begin position="1035"/>
        <end position="1130"/>
    </location>
</feature>
<dbReference type="InterPro" id="IPR004092">
    <property type="entry name" value="Mbt"/>
</dbReference>
<feature type="compositionally biased region" description="Basic and acidic residues" evidence="14">
    <location>
        <begin position="573"/>
        <end position="618"/>
    </location>
</feature>
<evidence type="ECO:0000256" key="4">
    <source>
        <dbReference type="ARBA" id="ARBA00022737"/>
    </source>
</evidence>
<dbReference type="SUPFAM" id="SSF63748">
    <property type="entry name" value="Tudor/PWWP/MBT"/>
    <property type="match status" value="3"/>
</dbReference>
<dbReference type="PROSITE" id="PS50105">
    <property type="entry name" value="SAM_DOMAIN"/>
    <property type="match status" value="1"/>
</dbReference>
<evidence type="ECO:0000256" key="10">
    <source>
        <dbReference type="ARBA" id="ARBA00023242"/>
    </source>
</evidence>
<dbReference type="GO" id="GO:0042393">
    <property type="term" value="F:histone binding"/>
    <property type="evidence" value="ECO:0007669"/>
    <property type="project" value="TreeGrafter"/>
</dbReference>
<protein>
    <recommendedName>
        <fullName evidence="11">Lethal(3)malignant brain tumor-like protein 1</fullName>
    </recommendedName>
    <alternativeName>
        <fullName evidence="12">L(3)mbt protein homolog</fullName>
    </alternativeName>
</protein>
<evidence type="ECO:0000256" key="8">
    <source>
        <dbReference type="ARBA" id="ARBA00023015"/>
    </source>
</evidence>
<evidence type="ECO:0000256" key="14">
    <source>
        <dbReference type="SAM" id="MobiDB-lite"/>
    </source>
</evidence>
<reference evidence="16" key="1">
    <citation type="submission" date="2022-08" db="UniProtKB">
        <authorList>
            <consortium name="EnsemblMetazoa"/>
        </authorList>
    </citation>
    <scope>IDENTIFICATION</scope>
    <source>
        <strain evidence="16">05x7-T-G4-1.051#20</strain>
    </source>
</reference>
<evidence type="ECO:0000256" key="2">
    <source>
        <dbReference type="ARBA" id="ARBA00022491"/>
    </source>
</evidence>
<sequence length="1423" mass="155306">MSSQQSVDGNPPPTKKLKPDAGTTGDTPPFTTVTMATPATLISTNVTSTNNLQQGSVISVTFSNGVFNVKPAELDQPQIGSLKPTPGLQPGTVSVVKGVPMNPAGVKIQSPNLQHRGSNPVAFIAQNIPGTQAGGASMTVKPGTMAILPQQSVPLQTIHALQSKGAGQTNLMTTPVQLQQNLKSGQITLGSVTLAQYTQGSVTQPSNVLQTVQGQARPQMVSKILPQQNYQVKPINVAKSLIPNQQIHISHIHNVGGKPLPMVVQSANLAQPQTPVTTMTALKRFPVPVSSINPNNNIATSLPTKIRIQGSVATDTSNLAKLDNKDGKSTTGAKLLPAQTPTTNMGTPQHNGLPVKPAAVMTTVSPTSVASAIPVVQKGSHFHVQPGAVAQVGALQGTARLAQVFPSNALSKVGVMTVPNMVPGSYARVPIQMNASASAPLLMRGPVPNVGKMTVSSPSETTPETATSTPGAEQGGHGMETKKVDKSERRDEVESVKKEEDEKVAKDNNGTESSEMKNVPNFLDDVDSLNEKKSSKNESQVKSKKNYTQKEEKKEKPTEQEESKDLLPLTVHNLEDDVKKESEKRNEVKASEKIDSHPTEKENSSHEIKKESKSKESENSVDNGSLEEKKNPECESKKSDKAGREDFDPVGAMDWKDGVGELEGSNLKFKMNEFGAIEVITDNLECNETLDSSSEMDVSETNEKEYEPAPGCSGDTEAKSGGRKKEEKLPEGGGEVRDEVCQCMNCGEFGFASEFCKSGRFCSQACATTFTTKKMRGGRGGHNHFMSKMWKKKKKLMAMKGALDEDGVPIKTGPGRKPKLHNWASYLERTKSQGAPLRLFREPFPVHKNGFKLGMKLEGVDPKHQSLFCVLTVAEICGFRIRLHFDGYSECYDFWSNADSAFLFPVGWCEENNRNLQPPKGFTAEGFNWQNYLKLSKAIAAPRSLFNNLPKEPATPHLFQLGMKLESVDKKNSNLICASTVNDVMSNKILIHFDGWEDTYDYWCDITSMNIHPVGWCEKNGKSLSPPGEYENVHFDWKEYLERNNAEAVPEKAFKPQSPVGFEPGMKIEAVDKRNPILIRVATVMEVDGHLLKLHFDEWDECYDYWVEDDCPDIHPPGWCHKTGHPLTAPPTPTDLLRGSTGCPIPGCKGIGHIKGAKYTGHHSAFGCPYSPLNMNRESTLQDRLGSTRAEEVIQTPTPSSPVDIKMIKGEPPDSPEAVKKCPTPGCDGQGHVTGKFSAHHKLSGCPKAQNNQLQQSVAAENIVPKKSTRGRKPRSYYLNMGDRGPPPKTPKLKIKHERDYDVTSPQDNLQNGIHNSVFKSAMATTPNPEVSLCWERHVKLLPGIHRLKGSEVAKWNIEQVAAFVKTLPGCEEHYKTFKEEQIDGEAFLLISQADLVKILNIKLGPAIKIYNSLAVFKSSLDV</sequence>
<dbReference type="CDD" id="cd20102">
    <property type="entry name" value="MBT_L3MBTL1-like_rpt2"/>
    <property type="match status" value="1"/>
</dbReference>
<comment type="subcellular location">
    <subcellularLocation>
        <location evidence="1">Nucleus</location>
    </subcellularLocation>
</comment>
<proteinExistence type="predicted"/>
<accession>A0A8W8LW66</accession>
<dbReference type="FunFam" id="4.10.320.30:FF:000001">
    <property type="entry name" value="Myelin transcription factor 1-like, a"/>
    <property type="match status" value="1"/>
</dbReference>
<feature type="region of interest" description="Disordered" evidence="14">
    <location>
        <begin position="324"/>
        <end position="350"/>
    </location>
</feature>
<keyword evidence="17" id="KW-1185">Reference proteome</keyword>
<dbReference type="GO" id="GO:0045892">
    <property type="term" value="P:negative regulation of DNA-templated transcription"/>
    <property type="evidence" value="ECO:0007669"/>
    <property type="project" value="TreeGrafter"/>
</dbReference>
<dbReference type="SMART" id="SM00561">
    <property type="entry name" value="MBT"/>
    <property type="match status" value="3"/>
</dbReference>
<keyword evidence="7" id="KW-0156">Chromatin regulator</keyword>
<feature type="compositionally biased region" description="Low complexity" evidence="14">
    <location>
        <begin position="456"/>
        <end position="472"/>
    </location>
</feature>
<dbReference type="SMART" id="SM00454">
    <property type="entry name" value="SAM"/>
    <property type="match status" value="1"/>
</dbReference>
<keyword evidence="3" id="KW-0479">Metal-binding</keyword>
<dbReference type="InterPro" id="IPR013761">
    <property type="entry name" value="SAM/pointed_sf"/>
</dbReference>
<keyword evidence="8" id="KW-0805">Transcription regulation</keyword>
<name>A0A8W8LW66_MAGGI</name>
<dbReference type="Pfam" id="PF00536">
    <property type="entry name" value="SAM_1"/>
    <property type="match status" value="1"/>
</dbReference>
<dbReference type="Gene3D" id="1.10.150.50">
    <property type="entry name" value="Transcription Factor, Ets-1"/>
    <property type="match status" value="1"/>
</dbReference>
<dbReference type="CDD" id="cd09582">
    <property type="entry name" value="SAM_Scm-like-3MBT3_4"/>
    <property type="match status" value="1"/>
</dbReference>
<dbReference type="InterPro" id="IPR050548">
    <property type="entry name" value="PcG_chromatin_remod_factors"/>
</dbReference>
<feature type="compositionally biased region" description="Basic and acidic residues" evidence="14">
    <location>
        <begin position="716"/>
        <end position="734"/>
    </location>
</feature>
<evidence type="ECO:0000256" key="6">
    <source>
        <dbReference type="ARBA" id="ARBA00022833"/>
    </source>
</evidence>
<dbReference type="GO" id="GO:0005634">
    <property type="term" value="C:nucleus"/>
    <property type="evidence" value="ECO:0007669"/>
    <property type="project" value="UniProtKB-SubCell"/>
</dbReference>
<dbReference type="Pfam" id="PF01530">
    <property type="entry name" value="zf-C2HC"/>
    <property type="match status" value="2"/>
</dbReference>
<dbReference type="PANTHER" id="PTHR12247:SF131">
    <property type="entry name" value="LD05287P"/>
    <property type="match status" value="1"/>
</dbReference>
<feature type="region of interest" description="Disordered" evidence="14">
    <location>
        <begin position="1267"/>
        <end position="1293"/>
    </location>
</feature>
<evidence type="ECO:0000256" key="7">
    <source>
        <dbReference type="ARBA" id="ARBA00022853"/>
    </source>
</evidence>
<keyword evidence="2" id="KW-0678">Repressor</keyword>
<dbReference type="GO" id="GO:0003682">
    <property type="term" value="F:chromatin binding"/>
    <property type="evidence" value="ECO:0007669"/>
    <property type="project" value="TreeGrafter"/>
</dbReference>
<feature type="compositionally biased region" description="Basic and acidic residues" evidence="14">
    <location>
        <begin position="626"/>
        <end position="647"/>
    </location>
</feature>
<keyword evidence="6" id="KW-0862">Zinc</keyword>
<dbReference type="GO" id="GO:0008270">
    <property type="term" value="F:zinc ion binding"/>
    <property type="evidence" value="ECO:0007669"/>
    <property type="project" value="UniProtKB-KW"/>
</dbReference>
<dbReference type="PROSITE" id="PS51802">
    <property type="entry name" value="ZF_CCHHC"/>
    <property type="match status" value="2"/>
</dbReference>
<evidence type="ECO:0000256" key="3">
    <source>
        <dbReference type="ARBA" id="ARBA00022723"/>
    </source>
</evidence>
<evidence type="ECO:0000256" key="1">
    <source>
        <dbReference type="ARBA" id="ARBA00004123"/>
    </source>
</evidence>
<dbReference type="FunFam" id="2.30.30.140:FF:000007">
    <property type="entry name" value="Lethal(3)malignant brain tumor-like protein 1"/>
    <property type="match status" value="1"/>
</dbReference>
<dbReference type="PANTHER" id="PTHR12247">
    <property type="entry name" value="POLYCOMB GROUP PROTEIN"/>
    <property type="match status" value="1"/>
</dbReference>
<feature type="compositionally biased region" description="Basic and acidic residues" evidence="14">
    <location>
        <begin position="479"/>
        <end position="506"/>
    </location>
</feature>